<evidence type="ECO:0000256" key="11">
    <source>
        <dbReference type="ARBA" id="ARBA00071224"/>
    </source>
</evidence>
<keyword evidence="9 12" id="KW-0414">Isoprene biosynthesis</keyword>
<evidence type="ECO:0000256" key="6">
    <source>
        <dbReference type="ARBA" id="ARBA00022857"/>
    </source>
</evidence>
<dbReference type="Pfam" id="PF13288">
    <property type="entry name" value="DXPR_C"/>
    <property type="match status" value="1"/>
</dbReference>
<feature type="binding site" evidence="12">
    <location>
        <position position="13"/>
    </location>
    <ligand>
        <name>NADPH</name>
        <dbReference type="ChEBI" id="CHEBI:57783"/>
    </ligand>
</feature>
<dbReference type="InterPro" id="IPR013644">
    <property type="entry name" value="DXP_reductoisomerase_C"/>
</dbReference>
<evidence type="ECO:0000256" key="1">
    <source>
        <dbReference type="ARBA" id="ARBA00001941"/>
    </source>
</evidence>
<evidence type="ECO:0000259" key="14">
    <source>
        <dbReference type="Pfam" id="PF08436"/>
    </source>
</evidence>
<feature type="binding site" evidence="12">
    <location>
        <position position="123"/>
    </location>
    <ligand>
        <name>1-deoxy-D-xylulose 5-phosphate</name>
        <dbReference type="ChEBI" id="CHEBI:57792"/>
    </ligand>
</feature>
<comment type="caution">
    <text evidence="12">Lacks conserved residue(s) required for the propagation of feature annotation.</text>
</comment>
<feature type="binding site" evidence="12">
    <location>
        <position position="36"/>
    </location>
    <ligand>
        <name>NADPH</name>
        <dbReference type="ChEBI" id="CHEBI:57783"/>
    </ligand>
</feature>
<dbReference type="EMBL" id="DSOV01000043">
    <property type="protein sequence ID" value="HEN42680.1"/>
    <property type="molecule type" value="Genomic_DNA"/>
</dbReference>
<feature type="binding site" evidence="12">
    <location>
        <position position="149"/>
    </location>
    <ligand>
        <name>1-deoxy-D-xylulose 5-phosphate</name>
        <dbReference type="ChEBI" id="CHEBI:57792"/>
    </ligand>
</feature>
<keyword evidence="7 12" id="KW-0560">Oxidoreductase</keyword>
<evidence type="ECO:0000256" key="7">
    <source>
        <dbReference type="ARBA" id="ARBA00023002"/>
    </source>
</evidence>
<keyword evidence="12" id="KW-0460">Magnesium</keyword>
<dbReference type="FunFam" id="1.10.1740.10:FF:000004">
    <property type="entry name" value="1-deoxy-D-xylulose 5-phosphate reductoisomerase"/>
    <property type="match status" value="1"/>
</dbReference>
<comment type="cofactor">
    <cofactor evidence="1">
        <name>Co(2+)</name>
        <dbReference type="ChEBI" id="CHEBI:48828"/>
    </cofactor>
</comment>
<dbReference type="InterPro" id="IPR003821">
    <property type="entry name" value="DXP_reductoisomerase"/>
</dbReference>
<dbReference type="Gene3D" id="1.10.1740.10">
    <property type="match status" value="1"/>
</dbReference>
<dbReference type="AlphaFoldDB" id="A0A831UEW1"/>
<feature type="binding site" evidence="12">
    <location>
        <position position="11"/>
    </location>
    <ligand>
        <name>NADPH</name>
        <dbReference type="ChEBI" id="CHEBI:57783"/>
    </ligand>
</feature>
<evidence type="ECO:0000256" key="10">
    <source>
        <dbReference type="ARBA" id="ARBA00048543"/>
    </source>
</evidence>
<dbReference type="Pfam" id="PF08436">
    <property type="entry name" value="DXP_redisom_C"/>
    <property type="match status" value="1"/>
</dbReference>
<gene>
    <name evidence="12" type="primary">dxr</name>
    <name evidence="16" type="ORF">ENQ87_09945</name>
</gene>
<evidence type="ECO:0000256" key="5">
    <source>
        <dbReference type="ARBA" id="ARBA00022723"/>
    </source>
</evidence>
<comment type="catalytic activity">
    <reaction evidence="10">
        <text>2-C-methyl-D-erythritol 4-phosphate + NADP(+) = 1-deoxy-D-xylulose 5-phosphate + NADPH + H(+)</text>
        <dbReference type="Rhea" id="RHEA:13717"/>
        <dbReference type="ChEBI" id="CHEBI:15378"/>
        <dbReference type="ChEBI" id="CHEBI:57783"/>
        <dbReference type="ChEBI" id="CHEBI:57792"/>
        <dbReference type="ChEBI" id="CHEBI:58262"/>
        <dbReference type="ChEBI" id="CHEBI:58349"/>
        <dbReference type="EC" id="1.1.1.267"/>
    </reaction>
    <physiologicalReaction direction="right-to-left" evidence="10">
        <dbReference type="Rhea" id="RHEA:13719"/>
    </physiologicalReaction>
</comment>
<protein>
    <recommendedName>
        <fullName evidence="11 12">1-deoxy-D-xylulose 5-phosphate reductoisomerase</fullName>
        <shortName evidence="12">DXP reductoisomerase</shortName>
        <ecNumber evidence="4 12">1.1.1.267</ecNumber>
    </recommendedName>
    <alternativeName>
        <fullName evidence="12">1-deoxyxylulose-5-phosphate reductoisomerase</fullName>
    </alternativeName>
    <alternativeName>
        <fullName evidence="12">2-C-methyl-D-erythritol 4-phosphate synthase</fullName>
    </alternativeName>
</protein>
<accession>A0A831UEW1</accession>
<comment type="function">
    <text evidence="12">Catalyzes the NADPH-dependent rearrangement and reduction of 1-deoxy-D-xylulose-5-phosphate (DXP) to 2-C-methyl-D-erythritol 4-phosphate (MEP).</text>
</comment>
<dbReference type="GO" id="GO:0051484">
    <property type="term" value="P:isopentenyl diphosphate biosynthetic process, methylerythritol 4-phosphate pathway involved in terpenoid biosynthetic process"/>
    <property type="evidence" value="ECO:0007669"/>
    <property type="project" value="TreeGrafter"/>
</dbReference>
<feature type="binding site" evidence="12">
    <location>
        <position position="197"/>
    </location>
    <ligand>
        <name>1-deoxy-D-xylulose 5-phosphate</name>
        <dbReference type="ChEBI" id="CHEBI:57792"/>
    </ligand>
</feature>
<dbReference type="FunFam" id="3.40.50.720:FF:000045">
    <property type="entry name" value="1-deoxy-D-xylulose 5-phosphate reductoisomerase"/>
    <property type="match status" value="1"/>
</dbReference>
<dbReference type="HAMAP" id="MF_00183">
    <property type="entry name" value="DXP_reductoisom"/>
    <property type="match status" value="1"/>
</dbReference>
<dbReference type="UniPathway" id="UPA00056">
    <property type="reaction ID" value="UER00092"/>
</dbReference>
<dbReference type="InterPro" id="IPR013512">
    <property type="entry name" value="DXP_reductoisomerase_N"/>
</dbReference>
<evidence type="ECO:0000256" key="4">
    <source>
        <dbReference type="ARBA" id="ARBA00012366"/>
    </source>
</evidence>
<dbReference type="PANTHER" id="PTHR30525">
    <property type="entry name" value="1-DEOXY-D-XYLULOSE 5-PHOSPHATE REDUCTOISOMERASE"/>
    <property type="match status" value="1"/>
</dbReference>
<evidence type="ECO:0000259" key="15">
    <source>
        <dbReference type="Pfam" id="PF13288"/>
    </source>
</evidence>
<feature type="domain" description="1-deoxy-D-xylulose 5-phosphate reductoisomerase N-terminal" evidence="13">
    <location>
        <begin position="4"/>
        <end position="130"/>
    </location>
</feature>
<feature type="binding site" evidence="12">
    <location>
        <position position="215"/>
    </location>
    <ligand>
        <name>1-deoxy-D-xylulose 5-phosphate</name>
        <dbReference type="ChEBI" id="CHEBI:57792"/>
    </ligand>
</feature>
<dbReference type="SUPFAM" id="SSF51735">
    <property type="entry name" value="NAD(P)-binding Rossmann-fold domains"/>
    <property type="match status" value="1"/>
</dbReference>
<dbReference type="Gene3D" id="3.40.50.720">
    <property type="entry name" value="NAD(P)-binding Rossmann-like Domain"/>
    <property type="match status" value="1"/>
</dbReference>
<comment type="caution">
    <text evidence="16">The sequence shown here is derived from an EMBL/GenBank/DDBJ whole genome shotgun (WGS) entry which is preliminary data.</text>
</comment>
<keyword evidence="6 12" id="KW-0521">NADP</keyword>
<comment type="pathway">
    <text evidence="2 12">Isoprenoid biosynthesis; isopentenyl diphosphate biosynthesis via DXP pathway; isopentenyl diphosphate from 1-deoxy-D-xylulose 5-phosphate: step 1/6.</text>
</comment>
<feature type="binding site" evidence="12">
    <location>
        <position position="174"/>
    </location>
    <ligand>
        <name>1-deoxy-D-xylulose 5-phosphate</name>
        <dbReference type="ChEBI" id="CHEBI:57792"/>
    </ligand>
</feature>
<evidence type="ECO:0000256" key="3">
    <source>
        <dbReference type="ARBA" id="ARBA00006825"/>
    </source>
</evidence>
<evidence type="ECO:0000256" key="12">
    <source>
        <dbReference type="HAMAP-Rule" id="MF_00183"/>
    </source>
</evidence>
<feature type="binding site" evidence="12">
    <location>
        <position position="124"/>
    </location>
    <ligand>
        <name>NADPH</name>
        <dbReference type="ChEBI" id="CHEBI:57783"/>
    </ligand>
</feature>
<dbReference type="GO" id="GO:0030604">
    <property type="term" value="F:1-deoxy-D-xylulose-5-phosphate reductoisomerase activity"/>
    <property type="evidence" value="ECO:0007669"/>
    <property type="project" value="UniProtKB-UniRule"/>
</dbReference>
<feature type="domain" description="DXP reductoisomerase C-terminal" evidence="15">
    <location>
        <begin position="259"/>
        <end position="375"/>
    </location>
</feature>
<dbReference type="SUPFAM" id="SSF69055">
    <property type="entry name" value="1-deoxy-D-xylulose-5-phosphate reductoisomerase, C-terminal domain"/>
    <property type="match status" value="1"/>
</dbReference>
<dbReference type="InterPro" id="IPR026877">
    <property type="entry name" value="DXPR_C"/>
</dbReference>
<feature type="binding site" evidence="12">
    <location>
        <position position="150"/>
    </location>
    <ligand>
        <name>1-deoxy-D-xylulose 5-phosphate</name>
        <dbReference type="ChEBI" id="CHEBI:57792"/>
    </ligand>
</feature>
<dbReference type="GO" id="GO:0070402">
    <property type="term" value="F:NADPH binding"/>
    <property type="evidence" value="ECO:0007669"/>
    <property type="project" value="InterPro"/>
</dbReference>
<dbReference type="InterPro" id="IPR036291">
    <property type="entry name" value="NAD(P)-bd_dom_sf"/>
</dbReference>
<dbReference type="EC" id="1.1.1.267" evidence="4 12"/>
<feature type="binding site" evidence="12">
    <location>
        <position position="38"/>
    </location>
    <ligand>
        <name>NADPH</name>
        <dbReference type="ChEBI" id="CHEBI:57783"/>
    </ligand>
</feature>
<comment type="similarity">
    <text evidence="3 12">Belongs to the DXR family.</text>
</comment>
<dbReference type="GO" id="GO:0016853">
    <property type="term" value="F:isomerase activity"/>
    <property type="evidence" value="ECO:0007669"/>
    <property type="project" value="UniProtKB-KW"/>
</dbReference>
<keyword evidence="16" id="KW-0413">Isomerase</keyword>
<dbReference type="InterPro" id="IPR036169">
    <property type="entry name" value="DXPR_C_sf"/>
</dbReference>
<feature type="binding site" evidence="12">
    <location>
        <position position="10"/>
    </location>
    <ligand>
        <name>NADPH</name>
        <dbReference type="ChEBI" id="CHEBI:57783"/>
    </ligand>
</feature>
<sequence>MKKLTILGSTGSIGVSTLEIVAAYPERFQVVALTAGNNLELLRQQIELFRPRMVSVLTADLARQLDRMLTGAKPEIHHGVPGLIAAATAGESDVVVAAIVGAAGLVPTAAAIKAGKDIALANKETLVTAGRLMMDLARERGVKLFPVDSEHSAIFQCLEGQSRKDVKRIILTASGGPFLTLPLDRLAQVSVADALNHPNWSMGQKITIDSATMMNKGLEVIEARWLFDTPAEQIAVNIHPQSIIHSMVEYADGCVMAQLGVPDMKAPIAYALTYPERIPTGVKPLDLTELSGLTFLAPDYRRFPALKLAYDALAAGDSMPAVMNAANEVAVEAFLKGKIGFTDIATSIARTMDSHEPRPLATIEEVLSSDLWAREKSRELVGLS</sequence>
<dbReference type="Pfam" id="PF02670">
    <property type="entry name" value="DXP_reductoisom"/>
    <property type="match status" value="1"/>
</dbReference>
<dbReference type="PANTHER" id="PTHR30525:SF0">
    <property type="entry name" value="1-DEOXY-D-XYLULOSE 5-PHOSPHATE REDUCTOISOMERASE, CHLOROPLASTIC"/>
    <property type="match status" value="1"/>
</dbReference>
<feature type="binding site" evidence="12">
    <location>
        <position position="12"/>
    </location>
    <ligand>
        <name>NADPH</name>
        <dbReference type="ChEBI" id="CHEBI:57783"/>
    </ligand>
</feature>
<feature type="binding site" evidence="12">
    <location>
        <position position="148"/>
    </location>
    <ligand>
        <name>Mn(2+)</name>
        <dbReference type="ChEBI" id="CHEBI:29035"/>
    </ligand>
</feature>
<dbReference type="PIRSF" id="PIRSF006205">
    <property type="entry name" value="Dxp_reductismrs"/>
    <property type="match status" value="1"/>
</dbReference>
<feature type="binding site" evidence="12">
    <location>
        <position position="203"/>
    </location>
    <ligand>
        <name>NADPH</name>
        <dbReference type="ChEBI" id="CHEBI:57783"/>
    </ligand>
</feature>
<keyword evidence="5 12" id="KW-0479">Metal-binding</keyword>
<evidence type="ECO:0000313" key="16">
    <source>
        <dbReference type="EMBL" id="HEN42680.1"/>
    </source>
</evidence>
<dbReference type="NCBIfam" id="NF009114">
    <property type="entry name" value="PRK12464.1"/>
    <property type="match status" value="1"/>
</dbReference>
<feature type="binding site" evidence="12">
    <location>
        <position position="122"/>
    </location>
    <ligand>
        <name>NADPH</name>
        <dbReference type="ChEBI" id="CHEBI:57783"/>
    </ligand>
</feature>
<feature type="domain" description="1-deoxy-D-xylulose 5-phosphate reductoisomerase C-terminal" evidence="14">
    <location>
        <begin position="144"/>
        <end position="227"/>
    </location>
</feature>
<proteinExistence type="inferred from homology"/>
<dbReference type="GO" id="GO:0030145">
    <property type="term" value="F:manganese ion binding"/>
    <property type="evidence" value="ECO:0007669"/>
    <property type="project" value="TreeGrafter"/>
</dbReference>
<evidence type="ECO:0000256" key="8">
    <source>
        <dbReference type="ARBA" id="ARBA00023211"/>
    </source>
</evidence>
<evidence type="ECO:0000256" key="9">
    <source>
        <dbReference type="ARBA" id="ARBA00023229"/>
    </source>
</evidence>
<organism evidence="16">
    <name type="scientific">Geobacter metallireducens</name>
    <dbReference type="NCBI Taxonomy" id="28232"/>
    <lineage>
        <taxon>Bacteria</taxon>
        <taxon>Pseudomonadati</taxon>
        <taxon>Thermodesulfobacteriota</taxon>
        <taxon>Desulfuromonadia</taxon>
        <taxon>Geobacterales</taxon>
        <taxon>Geobacteraceae</taxon>
        <taxon>Geobacter</taxon>
    </lineage>
</organism>
<feature type="binding site" evidence="12">
    <location>
        <position position="219"/>
    </location>
    <ligand>
        <name>1-deoxy-D-xylulose 5-phosphate</name>
        <dbReference type="ChEBI" id="CHEBI:57792"/>
    </ligand>
</feature>
<feature type="binding site" evidence="12">
    <location>
        <position position="219"/>
    </location>
    <ligand>
        <name>Mn(2+)</name>
        <dbReference type="ChEBI" id="CHEBI:29035"/>
    </ligand>
</feature>
<dbReference type="NCBIfam" id="TIGR00243">
    <property type="entry name" value="Dxr"/>
    <property type="match status" value="1"/>
</dbReference>
<evidence type="ECO:0000259" key="13">
    <source>
        <dbReference type="Pfam" id="PF02670"/>
    </source>
</evidence>
<feature type="binding site" evidence="12">
    <location>
        <position position="150"/>
    </location>
    <ligand>
        <name>Mn(2+)</name>
        <dbReference type="ChEBI" id="CHEBI:29035"/>
    </ligand>
</feature>
<feature type="binding site" evidence="12">
    <location>
        <position position="210"/>
    </location>
    <ligand>
        <name>1-deoxy-D-xylulose 5-phosphate</name>
        <dbReference type="ChEBI" id="CHEBI:57792"/>
    </ligand>
</feature>
<dbReference type="SUPFAM" id="SSF55347">
    <property type="entry name" value="Glyceraldehyde-3-phosphate dehydrogenase-like, C-terminal domain"/>
    <property type="match status" value="1"/>
</dbReference>
<feature type="binding site" evidence="12">
    <location>
        <position position="216"/>
    </location>
    <ligand>
        <name>1-deoxy-D-xylulose 5-phosphate</name>
        <dbReference type="ChEBI" id="CHEBI:57792"/>
    </ligand>
</feature>
<name>A0A831UEW1_GEOME</name>
<comment type="cofactor">
    <cofactor evidence="12">
        <name>Mg(2+)</name>
        <dbReference type="ChEBI" id="CHEBI:18420"/>
    </cofactor>
    <cofactor evidence="12">
        <name>Mn(2+)</name>
        <dbReference type="ChEBI" id="CHEBI:29035"/>
    </cofactor>
</comment>
<evidence type="ECO:0000256" key="2">
    <source>
        <dbReference type="ARBA" id="ARBA00005094"/>
    </source>
</evidence>
<keyword evidence="8 12" id="KW-0464">Manganese</keyword>
<reference evidence="16" key="1">
    <citation type="journal article" date="2020" name="mSystems">
        <title>Genome- and Community-Level Interaction Insights into Carbon Utilization and Element Cycling Functions of Hydrothermarchaeota in Hydrothermal Sediment.</title>
        <authorList>
            <person name="Zhou Z."/>
            <person name="Liu Y."/>
            <person name="Xu W."/>
            <person name="Pan J."/>
            <person name="Luo Z.H."/>
            <person name="Li M."/>
        </authorList>
    </citation>
    <scope>NUCLEOTIDE SEQUENCE [LARGE SCALE GENOMIC DNA]</scope>
    <source>
        <strain evidence="16">SpSt-349</strain>
    </source>
</reference>